<name>A0A410MC02_9BACI</name>
<dbReference type="KEGG" id="hli:HLI_08245"/>
<evidence type="ECO:0000313" key="2">
    <source>
        <dbReference type="Proteomes" id="UP000287756"/>
    </source>
</evidence>
<proteinExistence type="predicted"/>
<evidence type="ECO:0000313" key="1">
    <source>
        <dbReference type="EMBL" id="QAS52220.1"/>
    </source>
</evidence>
<dbReference type="AlphaFoldDB" id="A0A410MC02"/>
<accession>A0A410MC02</accession>
<reference evidence="1 2" key="1">
    <citation type="submission" date="2018-01" db="EMBL/GenBank/DDBJ databases">
        <title>The whole genome sequencing and assembly of Halobacillus litoralis ERB031 strain.</title>
        <authorList>
            <person name="Lee S.-J."/>
            <person name="Park M.-K."/>
            <person name="Kim J.-Y."/>
            <person name="Lee Y.-J."/>
            <person name="Yi H."/>
            <person name="Bahn Y.-S."/>
            <person name="Kim J.F."/>
            <person name="Lee D.-W."/>
        </authorList>
    </citation>
    <scope>NUCLEOTIDE SEQUENCE [LARGE SCALE GENOMIC DNA]</scope>
    <source>
        <strain evidence="1 2">ERB 031</strain>
    </source>
</reference>
<organism evidence="1 2">
    <name type="scientific">Halobacillus litoralis</name>
    <dbReference type="NCBI Taxonomy" id="45668"/>
    <lineage>
        <taxon>Bacteria</taxon>
        <taxon>Bacillati</taxon>
        <taxon>Bacillota</taxon>
        <taxon>Bacilli</taxon>
        <taxon>Bacillales</taxon>
        <taxon>Bacillaceae</taxon>
        <taxon>Halobacillus</taxon>
    </lineage>
</organism>
<dbReference type="EMBL" id="CP026118">
    <property type="protein sequence ID" value="QAS52220.1"/>
    <property type="molecule type" value="Genomic_DNA"/>
</dbReference>
<sequence>MKTNRSYLFQKTACVIIKKEDSKIFLLTLDQTNRRKLPRLYSVIRPSFTRIECIEYREVNIKGGK</sequence>
<gene>
    <name evidence="1" type="ORF">HLI_08245</name>
</gene>
<protein>
    <submittedName>
        <fullName evidence="1">Uncharacterized protein</fullName>
    </submittedName>
</protein>
<dbReference type="Proteomes" id="UP000287756">
    <property type="component" value="Chromosome"/>
</dbReference>